<organism evidence="3">
    <name type="scientific">Darwinula stevensoni</name>
    <dbReference type="NCBI Taxonomy" id="69355"/>
    <lineage>
        <taxon>Eukaryota</taxon>
        <taxon>Metazoa</taxon>
        <taxon>Ecdysozoa</taxon>
        <taxon>Arthropoda</taxon>
        <taxon>Crustacea</taxon>
        <taxon>Oligostraca</taxon>
        <taxon>Ostracoda</taxon>
        <taxon>Podocopa</taxon>
        <taxon>Podocopida</taxon>
        <taxon>Darwinulocopina</taxon>
        <taxon>Darwinuloidea</taxon>
        <taxon>Darwinulidae</taxon>
        <taxon>Darwinula</taxon>
    </lineage>
</organism>
<keyword evidence="1" id="KW-1133">Transmembrane helix</keyword>
<sequence>MDDFFGKLKKALFESEESMGNEELSEASLSRVGHHNHGLVPGKAESEAAIHRMKETSVDSVTPTRMIITENVQNLDDVASSQLPSMKNISRTIQRKREKNSNNPDLPQSHIGFEIPDAFKVTSKGTKFLLFDSGKNDSNRILIFCAERNLDLLQDSQHIFMDGTFKVVPAIFFQLFTIHALVFSATVVPLVYVLMHSKTENDYVRVMEKLNELRPNLNPATVLSDFEKASINTTKKVFPEVTQSGCLFLLCQSLYRKVQGEGLQAAYGTDPQLSIHLQMLPALAFVPSDEVADAFQDLAEVLPEPRKKKYKAADDRLLTLVEQRQSRDVLRDARRSE</sequence>
<feature type="domain" description="MULE transposase" evidence="2">
    <location>
        <begin position="159"/>
        <end position="252"/>
    </location>
</feature>
<dbReference type="Proteomes" id="UP000677054">
    <property type="component" value="Unassembled WGS sequence"/>
</dbReference>
<dbReference type="EMBL" id="CAJPEV010001542">
    <property type="protein sequence ID" value="CAG0893219.1"/>
    <property type="molecule type" value="Genomic_DNA"/>
</dbReference>
<feature type="transmembrane region" description="Helical" evidence="1">
    <location>
        <begin position="171"/>
        <end position="195"/>
    </location>
</feature>
<gene>
    <name evidence="3" type="ORF">DSTB1V02_LOCUS7519</name>
</gene>
<evidence type="ECO:0000313" key="4">
    <source>
        <dbReference type="Proteomes" id="UP000677054"/>
    </source>
</evidence>
<name>A0A7R9A622_9CRUS</name>
<proteinExistence type="predicted"/>
<keyword evidence="1" id="KW-0812">Transmembrane</keyword>
<accession>A0A7R9A622</accession>
<dbReference type="AlphaFoldDB" id="A0A7R9A622"/>
<evidence type="ECO:0000313" key="3">
    <source>
        <dbReference type="EMBL" id="CAD7247694.1"/>
    </source>
</evidence>
<dbReference type="OrthoDB" id="6381670at2759"/>
<dbReference type="InterPro" id="IPR018289">
    <property type="entry name" value="MULE_transposase_dom"/>
</dbReference>
<dbReference type="Pfam" id="PF10551">
    <property type="entry name" value="MULE"/>
    <property type="match status" value="1"/>
</dbReference>
<evidence type="ECO:0000259" key="2">
    <source>
        <dbReference type="Pfam" id="PF10551"/>
    </source>
</evidence>
<dbReference type="EMBL" id="LR901059">
    <property type="protein sequence ID" value="CAD7247694.1"/>
    <property type="molecule type" value="Genomic_DNA"/>
</dbReference>
<keyword evidence="1" id="KW-0472">Membrane</keyword>
<reference evidence="3" key="1">
    <citation type="submission" date="2020-11" db="EMBL/GenBank/DDBJ databases">
        <authorList>
            <person name="Tran Van P."/>
        </authorList>
    </citation>
    <scope>NUCLEOTIDE SEQUENCE</scope>
</reference>
<dbReference type="PANTHER" id="PTHR47160:SF10">
    <property type="entry name" value="MULE TRANSPOSASE DOMAIN-CONTAINING PROTEIN"/>
    <property type="match status" value="1"/>
</dbReference>
<dbReference type="PANTHER" id="PTHR47160">
    <property type="entry name" value="PUTATIVE-RELATED"/>
    <property type="match status" value="1"/>
</dbReference>
<keyword evidence="4" id="KW-1185">Reference proteome</keyword>
<protein>
    <recommendedName>
        <fullName evidence="2">MULE transposase domain-containing protein</fullName>
    </recommendedName>
</protein>
<evidence type="ECO:0000256" key="1">
    <source>
        <dbReference type="SAM" id="Phobius"/>
    </source>
</evidence>